<reference evidence="5" key="1">
    <citation type="submission" date="2018-07" db="EMBL/GenBank/DDBJ databases">
        <authorList>
            <person name="Liu B.-T."/>
            <person name="Du Z."/>
        </authorList>
    </citation>
    <scope>NUCLEOTIDE SEQUENCE [LARGE SCALE GENOMIC DNA]</scope>
    <source>
        <strain evidence="5">XYN52</strain>
    </source>
</reference>
<dbReference type="PANTHER" id="PTHR43172">
    <property type="entry name" value="ADENYLOSUCCINATE LYASE"/>
    <property type="match status" value="1"/>
</dbReference>
<dbReference type="AlphaFoldDB" id="A0A369W5V4"/>
<dbReference type="SUPFAM" id="SSF48557">
    <property type="entry name" value="L-aspartase-like"/>
    <property type="match status" value="1"/>
</dbReference>
<dbReference type="InterPro" id="IPR012789">
    <property type="entry name" value="Protocat_PcaB-like"/>
</dbReference>
<comment type="similarity">
    <text evidence="1">Belongs to the class-II fumarase/aspartase family.</text>
</comment>
<dbReference type="Pfam" id="PF00206">
    <property type="entry name" value="Lyase_1"/>
    <property type="match status" value="1"/>
</dbReference>
<dbReference type="NCBIfam" id="TIGR02426">
    <property type="entry name" value="protocat_pcaB"/>
    <property type="match status" value="1"/>
</dbReference>
<dbReference type="InterPro" id="IPR022761">
    <property type="entry name" value="Fumarate_lyase_N"/>
</dbReference>
<dbReference type="GO" id="GO:0016829">
    <property type="term" value="F:lyase activity"/>
    <property type="evidence" value="ECO:0007669"/>
    <property type="project" value="UniProtKB-ARBA"/>
</dbReference>
<comment type="caution">
    <text evidence="4">The sequence shown here is derived from an EMBL/GenBank/DDBJ whole genome shotgun (WGS) entry which is preliminary data.</text>
</comment>
<keyword evidence="4" id="KW-0413">Isomerase</keyword>
<organism evidence="4 5">
    <name type="scientific">Pelagibacterium lacus</name>
    <dbReference type="NCBI Taxonomy" id="2282655"/>
    <lineage>
        <taxon>Bacteria</taxon>
        <taxon>Pseudomonadati</taxon>
        <taxon>Pseudomonadota</taxon>
        <taxon>Alphaproteobacteria</taxon>
        <taxon>Hyphomicrobiales</taxon>
        <taxon>Devosiaceae</taxon>
        <taxon>Pelagibacterium</taxon>
    </lineage>
</organism>
<feature type="domain" description="Fumarate lyase N-terminal" evidence="3">
    <location>
        <begin position="33"/>
        <end position="295"/>
    </location>
</feature>
<proteinExistence type="inferred from homology"/>
<dbReference type="OrthoDB" id="9768878at2"/>
<name>A0A369W5V4_9HYPH</name>
<sequence>MGLSAFDHPILSGLFGDPELAGLLAVEADIAAMVRFEIALAAAQAECGVIPQDAAATIAARLDGFAPDIARLRDGVARDGVVVPELVRQLKAGLDPDSASHLHFDATSQDVIDTSLVLRLREAALILDRRIEALDAAIGEIAARWGAHRLMGRTRMQDALEIRVADRLAAWRMPLRRHRTRLAEMTGRVFVVQYGGAVGTLAKVGPEAPAVTAGLARRLGLDAPDRNWHSQRDRLVEFADWLALVAGSLGKMGQDVALMAQAGGDEIRLSGGGGSSAMPHKQNPVGAEVLVSLARFAAGASGTMAQALVHEQERSGAAWTLEWLVLPQLVLATGSALLLGQRLAESIEGIGQA</sequence>
<gene>
    <name evidence="4" type="ORF">DVH29_04065</name>
</gene>
<evidence type="ECO:0000313" key="5">
    <source>
        <dbReference type="Proteomes" id="UP000253759"/>
    </source>
</evidence>
<dbReference type="InterPro" id="IPR000362">
    <property type="entry name" value="Fumarate_lyase_fam"/>
</dbReference>
<dbReference type="RefSeq" id="WP_114644891.1">
    <property type="nucleotide sequence ID" value="NZ_QQNH01000004.1"/>
</dbReference>
<dbReference type="GO" id="GO:0019619">
    <property type="term" value="P:3,4-dihydroxybenzoate catabolic process"/>
    <property type="evidence" value="ECO:0007669"/>
    <property type="project" value="InterPro"/>
</dbReference>
<evidence type="ECO:0000256" key="1">
    <source>
        <dbReference type="ARBA" id="ARBA00034772"/>
    </source>
</evidence>
<accession>A0A369W5V4</accession>
<evidence type="ECO:0000256" key="2">
    <source>
        <dbReference type="NCBIfam" id="TIGR02426"/>
    </source>
</evidence>
<dbReference type="Gene3D" id="1.20.200.10">
    <property type="entry name" value="Fumarase/aspartase (Central domain)"/>
    <property type="match status" value="1"/>
</dbReference>
<dbReference type="EMBL" id="QQNH01000004">
    <property type="protein sequence ID" value="RDE09723.1"/>
    <property type="molecule type" value="Genomic_DNA"/>
</dbReference>
<keyword evidence="5" id="KW-1185">Reference proteome</keyword>
<dbReference type="EC" id="5.5.1.2" evidence="2"/>
<dbReference type="PANTHER" id="PTHR43172:SF2">
    <property type="entry name" value="ADENYLOSUCCINATE LYASE C-TERMINAL DOMAIN-CONTAINING PROTEIN"/>
    <property type="match status" value="1"/>
</dbReference>
<dbReference type="NCBIfam" id="NF004631">
    <property type="entry name" value="PRK05975.1"/>
    <property type="match status" value="1"/>
</dbReference>
<dbReference type="GO" id="GO:0047472">
    <property type="term" value="F:3-carboxy-cis,cis-muconate cycloisomerase activity"/>
    <property type="evidence" value="ECO:0007669"/>
    <property type="project" value="UniProtKB-UniRule"/>
</dbReference>
<evidence type="ECO:0000313" key="4">
    <source>
        <dbReference type="EMBL" id="RDE09723.1"/>
    </source>
</evidence>
<dbReference type="PRINTS" id="PR00145">
    <property type="entry name" value="ARGSUCLYASE"/>
</dbReference>
<dbReference type="PROSITE" id="PS00163">
    <property type="entry name" value="FUMARATE_LYASES"/>
    <property type="match status" value="1"/>
</dbReference>
<dbReference type="PRINTS" id="PR00149">
    <property type="entry name" value="FUMRATELYASE"/>
</dbReference>
<dbReference type="InterPro" id="IPR008948">
    <property type="entry name" value="L-Aspartase-like"/>
</dbReference>
<evidence type="ECO:0000259" key="3">
    <source>
        <dbReference type="Pfam" id="PF00206"/>
    </source>
</evidence>
<dbReference type="InterPro" id="IPR020557">
    <property type="entry name" value="Fumarate_lyase_CS"/>
</dbReference>
<dbReference type="Proteomes" id="UP000253759">
    <property type="component" value="Unassembled WGS sequence"/>
</dbReference>
<protein>
    <recommendedName>
        <fullName evidence="2">3-carboxy-cis,cis-muconate cycloisomerase</fullName>
        <ecNumber evidence="2">5.5.1.2</ecNumber>
    </recommendedName>
</protein>